<dbReference type="EMBL" id="VFOX01000002">
    <property type="protein sequence ID" value="TQL82326.1"/>
    <property type="molecule type" value="Genomic_DNA"/>
</dbReference>
<organism evidence="2 3">
    <name type="scientific">Microbacterium saperdae</name>
    <dbReference type="NCBI Taxonomy" id="69368"/>
    <lineage>
        <taxon>Bacteria</taxon>
        <taxon>Bacillati</taxon>
        <taxon>Actinomycetota</taxon>
        <taxon>Actinomycetes</taxon>
        <taxon>Micrococcales</taxon>
        <taxon>Microbacteriaceae</taxon>
        <taxon>Microbacterium</taxon>
    </lineage>
</organism>
<protein>
    <submittedName>
        <fullName evidence="2">Uncharacterized protein</fullName>
    </submittedName>
</protein>
<reference evidence="2 3" key="1">
    <citation type="submission" date="2019-06" db="EMBL/GenBank/DDBJ databases">
        <title>Sequencing the genomes of 1000 actinobacteria strains.</title>
        <authorList>
            <person name="Klenk H.-P."/>
        </authorList>
    </citation>
    <scope>NUCLEOTIDE SEQUENCE [LARGE SCALE GENOMIC DNA]</scope>
    <source>
        <strain evidence="2 3">DSM 20169</strain>
    </source>
</reference>
<feature type="chain" id="PRO_5039217431" evidence="1">
    <location>
        <begin position="26"/>
        <end position="443"/>
    </location>
</feature>
<name>A0A543BC27_9MICO</name>
<feature type="signal peptide" evidence="1">
    <location>
        <begin position="1"/>
        <end position="25"/>
    </location>
</feature>
<dbReference type="PROSITE" id="PS51257">
    <property type="entry name" value="PROKAR_LIPOPROTEIN"/>
    <property type="match status" value="1"/>
</dbReference>
<keyword evidence="1" id="KW-0732">Signal</keyword>
<accession>A0A543BC27</accession>
<dbReference type="OrthoDB" id="5049188at2"/>
<evidence type="ECO:0000313" key="2">
    <source>
        <dbReference type="EMBL" id="TQL82326.1"/>
    </source>
</evidence>
<dbReference type="Proteomes" id="UP000317209">
    <property type="component" value="Unassembled WGS sequence"/>
</dbReference>
<gene>
    <name evidence="2" type="ORF">FB560_3810</name>
</gene>
<evidence type="ECO:0000256" key="1">
    <source>
        <dbReference type="SAM" id="SignalP"/>
    </source>
</evidence>
<evidence type="ECO:0000313" key="3">
    <source>
        <dbReference type="Proteomes" id="UP000317209"/>
    </source>
</evidence>
<dbReference type="RefSeq" id="WP_141874253.1">
    <property type="nucleotide sequence ID" value="NZ_VFOX01000002.1"/>
</dbReference>
<keyword evidence="3" id="KW-1185">Reference proteome</keyword>
<proteinExistence type="predicted"/>
<dbReference type="AlphaFoldDB" id="A0A543BC27"/>
<sequence>MRNNRGIVRGAALLLGGVIALTAFAGCARKSEDLEEQLAKDPAVSSIEKTADGVYQVTLDDSTPPADLAGIAGRLDDLTESVTDDEVVLRLRAGAWQWTLSGDSDETAHLAQAVGALADVDGILQGKVWSSEDALGIEAVAEAGVEPASVVMPLADAAAEGPLTGGLQLKVSDVHERSTVETRNPERVKPALEAVVEVAALAPIQRYTLDDESLSLRMRSVEGAAAATPVVDALNAGDSGVGVSLISGIISAPAPQQDLAARLSAILTPIDGVVGASIDTHGPKALHLSVTTTDAESAAMVQRALLATPDLQAFNSLQLFVLKQDEPGTWATGKTMKENGFVENFERALALADTEGVRSAAIGPLELDVVLEHGADAAAVVPAIKAAALRDQEAEIFGSTSWGPEKDRALYSFDVTGKLNVRLVNGWGDKDAFVEAWNDAPEL</sequence>
<comment type="caution">
    <text evidence="2">The sequence shown here is derived from an EMBL/GenBank/DDBJ whole genome shotgun (WGS) entry which is preliminary data.</text>
</comment>